<dbReference type="OrthoDB" id="8942972at2759"/>
<dbReference type="GO" id="GO:0007030">
    <property type="term" value="P:Golgi organization"/>
    <property type="evidence" value="ECO:0007669"/>
    <property type="project" value="TreeGrafter"/>
</dbReference>
<dbReference type="GO" id="GO:0032580">
    <property type="term" value="C:Golgi cisterna membrane"/>
    <property type="evidence" value="ECO:0007669"/>
    <property type="project" value="TreeGrafter"/>
</dbReference>
<dbReference type="InterPro" id="IPR043976">
    <property type="entry name" value="GOLGA_cons_dom"/>
</dbReference>
<dbReference type="Pfam" id="PF15070">
    <property type="entry name" value="GOLGA2L5"/>
    <property type="match status" value="2"/>
</dbReference>
<reference evidence="6" key="1">
    <citation type="journal article" date="2010" name="Nature">
        <title>The Amphimedon queenslandica genome and the evolution of animal complexity.</title>
        <authorList>
            <person name="Srivastava M."/>
            <person name="Simakov O."/>
            <person name="Chapman J."/>
            <person name="Fahey B."/>
            <person name="Gauthier M.E."/>
            <person name="Mitros T."/>
            <person name="Richards G.S."/>
            <person name="Conaco C."/>
            <person name="Dacre M."/>
            <person name="Hellsten U."/>
            <person name="Larroux C."/>
            <person name="Putnam N.H."/>
            <person name="Stanke M."/>
            <person name="Adamska M."/>
            <person name="Darling A."/>
            <person name="Degnan S.M."/>
            <person name="Oakley T.H."/>
            <person name="Plachetzki D.C."/>
            <person name="Zhai Y."/>
            <person name="Adamski M."/>
            <person name="Calcino A."/>
            <person name="Cummins S.F."/>
            <person name="Goodstein D.M."/>
            <person name="Harris C."/>
            <person name="Jackson D.J."/>
            <person name="Leys S.P."/>
            <person name="Shu S."/>
            <person name="Woodcroft B.J."/>
            <person name="Vervoort M."/>
            <person name="Kosik K.S."/>
            <person name="Manning G."/>
            <person name="Degnan B.M."/>
            <person name="Rokhsar D.S."/>
        </authorList>
    </citation>
    <scope>NUCLEOTIDE SEQUENCE [LARGE SCALE GENOMIC DNA]</scope>
</reference>
<dbReference type="KEGG" id="aqu:105313710"/>
<sequence>MKSLRHQLEHTQREKERLSLSLSNKTKLITSHTSEESGLRSALHQAQLRLEEVEEEKNEMKRRMTRQAKEVQTLQGKMSDLQNEVNMYKLLSEQLKSTPPVSPTDDENKRQLDSLQGEMATLSASLQSMKRERDQALSDVTALRDTMMHNRQETARKIGELETQLKESQILIHSLQQQLSAQHQQDTSQNELKDETLRAKDEALLIAQRDIETLQEQIKQLTTNNNMLSQLQSETEERANSYEEQLKLAQDQVVDQQSLLTTVSHDKETLSRVVSQNKELKKNLGELQDAFVLRTNQNAELADSLETETRRRQKLEEKCSQLTESLNMERQRLGELTEELHSLKRQEEEREKEEEEREEEEEEETDSPVSRHVVMDEQNQSQVQELSIEVASLREERDRLLQELRRISPPPMEQDESLQSVDLQKSFSALQEHFVTVMHDKAELEDRLQESEHRIVQLEGETETIGEYVALYQTQREALKIKFAEKDRLIEQLTQEKAMLELRFREVQSLVKQLDRTDNKENKSSNPPSSSLPLHLLQTTHQDQIVSMIEELTSPLTSIEPNVHCPCCSGNLIIV</sequence>
<gene>
    <name evidence="5" type="primary">105313710</name>
</gene>
<feature type="domain" description="Golgin subfamily A conserved" evidence="4">
    <location>
        <begin position="145"/>
        <end position="348"/>
    </location>
</feature>
<dbReference type="GO" id="GO:0005801">
    <property type="term" value="C:cis-Golgi network"/>
    <property type="evidence" value="ECO:0007669"/>
    <property type="project" value="TreeGrafter"/>
</dbReference>
<keyword evidence="1 2" id="KW-0175">Coiled coil</keyword>
<feature type="region of interest" description="Disordered" evidence="3">
    <location>
        <begin position="1"/>
        <end position="41"/>
    </location>
</feature>
<proteinExistence type="predicted"/>
<evidence type="ECO:0000256" key="2">
    <source>
        <dbReference type="SAM" id="Coils"/>
    </source>
</evidence>
<dbReference type="InParanoid" id="A0A1X7UAW4"/>
<dbReference type="Proteomes" id="UP000007879">
    <property type="component" value="Unassembled WGS sequence"/>
</dbReference>
<evidence type="ECO:0000259" key="4">
    <source>
        <dbReference type="Pfam" id="PF15070"/>
    </source>
</evidence>
<evidence type="ECO:0000313" key="6">
    <source>
        <dbReference type="Proteomes" id="UP000007879"/>
    </source>
</evidence>
<accession>A0A1X7UAW4</accession>
<reference evidence="5" key="2">
    <citation type="submission" date="2017-05" db="UniProtKB">
        <authorList>
            <consortium name="EnsemblMetazoa"/>
        </authorList>
    </citation>
    <scope>IDENTIFICATION</scope>
</reference>
<name>A0A1X7UAW4_AMPQE</name>
<dbReference type="PANTHER" id="PTHR10881:SF46">
    <property type="entry name" value="GOLGIN SUBFAMILY A MEMBER 2"/>
    <property type="match status" value="1"/>
</dbReference>
<keyword evidence="6" id="KW-1185">Reference proteome</keyword>
<feature type="compositionally biased region" description="Polar residues" evidence="3">
    <location>
        <begin position="20"/>
        <end position="32"/>
    </location>
</feature>
<feature type="compositionally biased region" description="Acidic residues" evidence="3">
    <location>
        <begin position="350"/>
        <end position="366"/>
    </location>
</feature>
<organism evidence="5">
    <name type="scientific">Amphimedon queenslandica</name>
    <name type="common">Sponge</name>
    <dbReference type="NCBI Taxonomy" id="400682"/>
    <lineage>
        <taxon>Eukaryota</taxon>
        <taxon>Metazoa</taxon>
        <taxon>Porifera</taxon>
        <taxon>Demospongiae</taxon>
        <taxon>Heteroscleromorpha</taxon>
        <taxon>Haplosclerida</taxon>
        <taxon>Niphatidae</taxon>
        <taxon>Amphimedon</taxon>
    </lineage>
</organism>
<feature type="region of interest" description="Disordered" evidence="3">
    <location>
        <begin position="342"/>
        <end position="369"/>
    </location>
</feature>
<feature type="domain" description="Golgin subfamily A conserved" evidence="4">
    <location>
        <begin position="379"/>
        <end position="515"/>
    </location>
</feature>
<dbReference type="STRING" id="400682.A0A1X7UAW4"/>
<feature type="region of interest" description="Disordered" evidence="3">
    <location>
        <begin position="54"/>
        <end position="75"/>
    </location>
</feature>
<feature type="coiled-coil region" evidence="2">
    <location>
        <begin position="441"/>
        <end position="510"/>
    </location>
</feature>
<dbReference type="GO" id="GO:0000137">
    <property type="term" value="C:Golgi cis cisterna"/>
    <property type="evidence" value="ECO:0007669"/>
    <property type="project" value="TreeGrafter"/>
</dbReference>
<evidence type="ECO:0000256" key="1">
    <source>
        <dbReference type="ARBA" id="ARBA00023054"/>
    </source>
</evidence>
<dbReference type="PANTHER" id="PTHR10881">
    <property type="entry name" value="GOLGIN SUBFAMILY A MEMBER-RELATED"/>
    <property type="match status" value="1"/>
</dbReference>
<evidence type="ECO:0000256" key="3">
    <source>
        <dbReference type="SAM" id="MobiDB-lite"/>
    </source>
</evidence>
<dbReference type="EnsemblMetazoa" id="Aqu2.1.24601_001">
    <property type="protein sequence ID" value="Aqu2.1.24601_001"/>
    <property type="gene ID" value="Aqu2.1.24601"/>
</dbReference>
<evidence type="ECO:0000313" key="5">
    <source>
        <dbReference type="EnsemblMetazoa" id="Aqu2.1.24601_001"/>
    </source>
</evidence>
<feature type="compositionally biased region" description="Basic and acidic residues" evidence="3">
    <location>
        <begin position="1"/>
        <end position="18"/>
    </location>
</feature>
<dbReference type="EnsemblMetazoa" id="XM_019999781.1">
    <property type="protein sequence ID" value="XP_019855340.1"/>
    <property type="gene ID" value="LOC105313710"/>
</dbReference>
<dbReference type="eggNOG" id="KOG4725">
    <property type="taxonomic scope" value="Eukaryota"/>
</dbReference>
<dbReference type="InterPro" id="IPR024858">
    <property type="entry name" value="GOLGA"/>
</dbReference>
<feature type="compositionally biased region" description="Low complexity" evidence="3">
    <location>
        <begin position="524"/>
        <end position="535"/>
    </location>
</feature>
<protein>
    <recommendedName>
        <fullName evidence="4">Golgin subfamily A conserved domain-containing protein</fullName>
    </recommendedName>
</protein>
<dbReference type="AlphaFoldDB" id="A0A1X7UAW4"/>
<feature type="region of interest" description="Disordered" evidence="3">
    <location>
        <begin position="514"/>
        <end position="535"/>
    </location>
</feature>
<feature type="compositionally biased region" description="Basic and acidic residues" evidence="3">
    <location>
        <begin position="514"/>
        <end position="523"/>
    </location>
</feature>